<protein>
    <submittedName>
        <fullName evidence="2">(rape) hypothetical protein</fullName>
    </submittedName>
</protein>
<gene>
    <name evidence="2" type="ORF">DARMORV10_A06P19560.1</name>
</gene>
<keyword evidence="1" id="KW-0812">Transmembrane</keyword>
<dbReference type="Proteomes" id="UP001295469">
    <property type="component" value="Chromosome A06"/>
</dbReference>
<dbReference type="AlphaFoldDB" id="A0A816SHX6"/>
<keyword evidence="1" id="KW-1133">Transmembrane helix</keyword>
<accession>A0A816SHX6</accession>
<keyword evidence="1" id="KW-0472">Membrane</keyword>
<name>A0A816SHX6_BRANA</name>
<dbReference type="PANTHER" id="PTHR33417">
    <property type="entry name" value="G-BOX BINDING PROTEIN"/>
    <property type="match status" value="1"/>
</dbReference>
<reference evidence="2" key="1">
    <citation type="submission" date="2021-01" db="EMBL/GenBank/DDBJ databases">
        <authorList>
            <consortium name="Genoscope - CEA"/>
            <person name="William W."/>
        </authorList>
    </citation>
    <scope>NUCLEOTIDE SEQUENCE</scope>
</reference>
<dbReference type="EMBL" id="HG994360">
    <property type="protein sequence ID" value="CAF2085272.1"/>
    <property type="molecule type" value="Genomic_DNA"/>
</dbReference>
<dbReference type="InterPro" id="IPR010530">
    <property type="entry name" value="B12D"/>
</dbReference>
<evidence type="ECO:0000313" key="2">
    <source>
        <dbReference type="EMBL" id="CAF2085272.1"/>
    </source>
</evidence>
<proteinExistence type="predicted"/>
<dbReference type="Pfam" id="PF06522">
    <property type="entry name" value="B12D"/>
    <property type="match status" value="1"/>
</dbReference>
<organism evidence="2">
    <name type="scientific">Brassica napus</name>
    <name type="common">Rape</name>
    <dbReference type="NCBI Taxonomy" id="3708"/>
    <lineage>
        <taxon>Eukaryota</taxon>
        <taxon>Viridiplantae</taxon>
        <taxon>Streptophyta</taxon>
        <taxon>Embryophyta</taxon>
        <taxon>Tracheophyta</taxon>
        <taxon>Spermatophyta</taxon>
        <taxon>Magnoliopsida</taxon>
        <taxon>eudicotyledons</taxon>
        <taxon>Gunneridae</taxon>
        <taxon>Pentapetalae</taxon>
        <taxon>rosids</taxon>
        <taxon>malvids</taxon>
        <taxon>Brassicales</taxon>
        <taxon>Brassicaceae</taxon>
        <taxon>Brassiceae</taxon>
        <taxon>Brassica</taxon>
    </lineage>
</organism>
<feature type="transmembrane region" description="Helical" evidence="1">
    <location>
        <begin position="86"/>
        <end position="105"/>
    </location>
</feature>
<sequence>MRLRRSCLVSVWPGRHGILMRLRWNDALRCLSPCDMAFVRWQVGVWAAPSTFGEAREKPSSSCKLSRSDIFLSAIPMSSRWLRPEVYPLFAATGVAVGICAFSLIRNITGNPEVRCTKENRAAGILDNHAEGEKYKENFLRKYVRNKHPEIMPGINKFFTDPKY</sequence>
<evidence type="ECO:0000256" key="1">
    <source>
        <dbReference type="SAM" id="Phobius"/>
    </source>
</evidence>